<dbReference type="PROSITE" id="PS51390">
    <property type="entry name" value="WAP"/>
    <property type="match status" value="1"/>
</dbReference>
<keyword evidence="4" id="KW-0646">Protease inhibitor</keyword>
<evidence type="ECO:0000256" key="9">
    <source>
        <dbReference type="ARBA" id="ARBA00023157"/>
    </source>
</evidence>
<dbReference type="Pfam" id="PF05986">
    <property type="entry name" value="ADAMTS_spacer1"/>
    <property type="match status" value="1"/>
</dbReference>
<feature type="compositionally biased region" description="Low complexity" evidence="11">
    <location>
        <begin position="1124"/>
        <end position="1167"/>
    </location>
</feature>
<feature type="compositionally biased region" description="Low complexity" evidence="11">
    <location>
        <begin position="1055"/>
        <end position="1070"/>
    </location>
</feature>
<evidence type="ECO:0000256" key="6">
    <source>
        <dbReference type="ARBA" id="ARBA00022737"/>
    </source>
</evidence>
<name>A0A8J2QLR0_9NEOP</name>
<dbReference type="SMART" id="SM00209">
    <property type="entry name" value="TSP1"/>
    <property type="match status" value="7"/>
</dbReference>
<dbReference type="GO" id="GO:0004867">
    <property type="term" value="F:serine-type endopeptidase inhibitor activity"/>
    <property type="evidence" value="ECO:0007669"/>
    <property type="project" value="UniProtKB-KW"/>
</dbReference>
<dbReference type="CDD" id="cd22639">
    <property type="entry name" value="Kunitz_papilin_lacunin-like"/>
    <property type="match status" value="1"/>
</dbReference>
<dbReference type="Gene3D" id="4.10.410.10">
    <property type="entry name" value="Pancreatic trypsin inhibitor Kunitz domain"/>
    <property type="match status" value="13"/>
</dbReference>
<evidence type="ECO:0000259" key="14">
    <source>
        <dbReference type="PROSITE" id="PS51390"/>
    </source>
</evidence>
<evidence type="ECO:0000313" key="16">
    <source>
        <dbReference type="Proteomes" id="UP000789524"/>
    </source>
</evidence>
<evidence type="ECO:0000256" key="1">
    <source>
        <dbReference type="ARBA" id="ARBA00004302"/>
    </source>
</evidence>
<feature type="compositionally biased region" description="Polar residues" evidence="11">
    <location>
        <begin position="1027"/>
        <end position="1041"/>
    </location>
</feature>
<dbReference type="FunFam" id="4.10.410.10:FF:000020">
    <property type="entry name" value="Collagen, type VI, alpha 3"/>
    <property type="match status" value="7"/>
</dbReference>
<feature type="domain" description="BPTI/Kunitz inhibitor" evidence="12">
    <location>
        <begin position="2354"/>
        <end position="2404"/>
    </location>
</feature>
<evidence type="ECO:0000256" key="2">
    <source>
        <dbReference type="ARBA" id="ARBA00022473"/>
    </source>
</evidence>
<feature type="compositionally biased region" description="Acidic residues" evidence="11">
    <location>
        <begin position="900"/>
        <end position="910"/>
    </location>
</feature>
<dbReference type="Gene3D" id="2.60.120.830">
    <property type="match status" value="1"/>
</dbReference>
<keyword evidence="7" id="KW-0084">Basement membrane</keyword>
<dbReference type="InterPro" id="IPR050439">
    <property type="entry name" value="ADAMTS_ADAMTS-like"/>
</dbReference>
<feature type="domain" description="BPTI/Kunitz inhibitor" evidence="12">
    <location>
        <begin position="1744"/>
        <end position="1794"/>
    </location>
</feature>
<dbReference type="SUPFAM" id="SSF57362">
    <property type="entry name" value="BPTI-like"/>
    <property type="match status" value="13"/>
</dbReference>
<dbReference type="SMART" id="SM00131">
    <property type="entry name" value="KU"/>
    <property type="match status" value="13"/>
</dbReference>
<dbReference type="Pfam" id="PF00014">
    <property type="entry name" value="Kunitz_BPTI"/>
    <property type="match status" value="12"/>
</dbReference>
<dbReference type="PANTHER" id="PTHR13723">
    <property type="entry name" value="ADAMTS A DISINTEGRIN AND METALLOPROTEASE WITH THROMBOSPONDIN MOTIFS PROTEASE"/>
    <property type="match status" value="1"/>
</dbReference>
<evidence type="ECO:0000256" key="7">
    <source>
        <dbReference type="ARBA" id="ARBA00022869"/>
    </source>
</evidence>
<feature type="domain" description="WAP" evidence="14">
    <location>
        <begin position="2587"/>
        <end position="2637"/>
    </location>
</feature>
<dbReference type="GO" id="GO:0005576">
    <property type="term" value="C:extracellular region"/>
    <property type="evidence" value="ECO:0007669"/>
    <property type="project" value="InterPro"/>
</dbReference>
<feature type="domain" description="BPTI/Kunitz inhibitor" evidence="12">
    <location>
        <begin position="2002"/>
        <end position="2052"/>
    </location>
</feature>
<keyword evidence="6" id="KW-0677">Repeat</keyword>
<dbReference type="InterPro" id="IPR036645">
    <property type="entry name" value="Elafin-like_sf"/>
</dbReference>
<keyword evidence="5" id="KW-0732">Signal</keyword>
<comment type="subcellular location">
    <subcellularLocation>
        <location evidence="1">Secreted</location>
        <location evidence="1">Extracellular space</location>
        <location evidence="1">Extracellular matrix</location>
        <location evidence="1">Basement membrane</location>
    </subcellularLocation>
</comment>
<feature type="domain" description="BPTI/Kunitz inhibitor" evidence="12">
    <location>
        <begin position="2413"/>
        <end position="2461"/>
    </location>
</feature>
<dbReference type="FunFam" id="2.60.120.830:FF:000001">
    <property type="entry name" value="A disintegrin and metalloproteinase with thrombospondin motifs 1"/>
    <property type="match status" value="1"/>
</dbReference>
<feature type="disulfide bond" evidence="10">
    <location>
        <begin position="89"/>
        <end position="125"/>
    </location>
</feature>
<feature type="domain" description="BPTI/Kunitz inhibitor" evidence="12">
    <location>
        <begin position="2077"/>
        <end position="2130"/>
    </location>
</feature>
<keyword evidence="9 10" id="KW-1015">Disulfide bond</keyword>
<dbReference type="Pfam" id="PF13927">
    <property type="entry name" value="Ig_3"/>
    <property type="match status" value="1"/>
</dbReference>
<dbReference type="SUPFAM" id="SSF82895">
    <property type="entry name" value="TSP-1 type 1 repeat"/>
    <property type="match status" value="6"/>
</dbReference>
<dbReference type="InterPro" id="IPR000884">
    <property type="entry name" value="TSP1_rpt"/>
</dbReference>
<feature type="compositionally biased region" description="Low complexity" evidence="11">
    <location>
        <begin position="1077"/>
        <end position="1112"/>
    </location>
</feature>
<dbReference type="SMART" id="SM00409">
    <property type="entry name" value="IG"/>
    <property type="match status" value="1"/>
</dbReference>
<keyword evidence="3" id="KW-0964">Secreted</keyword>
<dbReference type="InterPro" id="IPR013273">
    <property type="entry name" value="ADAMTS/ADAMTS-like"/>
</dbReference>
<accession>A0A8J2QLR0</accession>
<proteinExistence type="predicted"/>
<dbReference type="InterPro" id="IPR036383">
    <property type="entry name" value="TSP1_rpt_sf"/>
</dbReference>
<dbReference type="GO" id="GO:0004222">
    <property type="term" value="F:metalloendopeptidase activity"/>
    <property type="evidence" value="ECO:0007669"/>
    <property type="project" value="TreeGrafter"/>
</dbReference>
<evidence type="ECO:0000256" key="8">
    <source>
        <dbReference type="ARBA" id="ARBA00022900"/>
    </source>
</evidence>
<comment type="caution">
    <text evidence="15">The sequence shown here is derived from an EMBL/GenBank/DDBJ whole genome shotgun (WGS) entry which is preliminary data.</text>
</comment>
<evidence type="ECO:0000259" key="13">
    <source>
        <dbReference type="PROSITE" id="PS50835"/>
    </source>
</evidence>
<dbReference type="SMART" id="SM00408">
    <property type="entry name" value="IGc2"/>
    <property type="match status" value="1"/>
</dbReference>
<dbReference type="InterPro" id="IPR020901">
    <property type="entry name" value="Prtase_inh_Kunz-CS"/>
</dbReference>
<evidence type="ECO:0000256" key="3">
    <source>
        <dbReference type="ARBA" id="ARBA00022525"/>
    </source>
</evidence>
<dbReference type="Pfam" id="PF19030">
    <property type="entry name" value="TSP1_ADAMTS"/>
    <property type="match status" value="5"/>
</dbReference>
<dbReference type="InterPro" id="IPR010294">
    <property type="entry name" value="ADAMTS_spacer1"/>
</dbReference>
<feature type="domain" description="BPTI/Kunitz inhibitor" evidence="12">
    <location>
        <begin position="1685"/>
        <end position="1735"/>
    </location>
</feature>
<feature type="compositionally biased region" description="Low complexity" evidence="11">
    <location>
        <begin position="2265"/>
        <end position="2281"/>
    </location>
</feature>
<dbReference type="PANTHER" id="PTHR13723:SF281">
    <property type="entry name" value="PAPILIN"/>
    <property type="match status" value="1"/>
</dbReference>
<feature type="domain" description="BPTI/Kunitz inhibitor" evidence="12">
    <location>
        <begin position="1626"/>
        <end position="1676"/>
    </location>
</feature>
<feature type="compositionally biased region" description="Low complexity" evidence="11">
    <location>
        <begin position="930"/>
        <end position="962"/>
    </location>
</feature>
<dbReference type="PRINTS" id="PR00759">
    <property type="entry name" value="BASICPTASE"/>
</dbReference>
<dbReference type="FunFam" id="2.20.100.10:FF:000005">
    <property type="entry name" value="ADAM metallopeptidase with thrombospondin type 1 motif 9"/>
    <property type="match status" value="1"/>
</dbReference>
<dbReference type="PROSITE" id="PS00280">
    <property type="entry name" value="BPTI_KUNITZ_1"/>
    <property type="match status" value="7"/>
</dbReference>
<dbReference type="CDD" id="cd00109">
    <property type="entry name" value="Kunitz-type"/>
    <property type="match status" value="10"/>
</dbReference>
<sequence>MTRTRYVRHDAPSEGLARLATADRSLLLAAFLLSNVSWSTSRHHFRHNIHGHRSRHRRQDAGLFHPASYVIPGGEGTGVWGEWGKVSPCSRTCGGGVASQKRICLEVGLDNQPLCTGGDTKYFSCQTQDCPESAGDFRAEQCAEYDNQAFRGSGIKYNWVPYTKAPNPCELNCMPRGERFYYRQKAQVIDGTRCNDESFDVCVDGVCQPVGCDMMLGSNAREDKCRQCRGNGTNCHTVSGLLDTDDLRKGYNDMLLIPQGATNIFIEEVRESNNYLALRAKQDNVYYLNGDYHIDFPRSLVIAGSLWHYERSQQGYAAPDKLRCLGPTDEPLYLSLLLQDYNVGISYEYSVPTALAPPSNQQYNWVHESFSECSATCGGGFQTRQVTCRSREELNIVDESLCDAGLRPATNQTCNTEACPPRWVEGPWSPCSKPCGDGGTRSRQIYCEKIITNRFPSIVADKECFDLLGPKPELYQTCNENATCPTWFTGPWKPCDKLCGEGKQTRQVVCHQRIDGFVRIFEDSECEDEKPIAEKKCILHPCDGVDWVLSDWSGCDTCLSTVRTRVALCATKDRKVVDSELCSYHPNPLLVEECDRTKLPPCQVQWYATQWSNCSVECGKGVQTRRVFCGLFDGASVVKVDDERCDQEYKYNSTKECEVPQEKCPAKWFAGPWSECTKKCGGGEQYRRVMCLSGGKEILMCDKEAVPDSTQSCNIGPCDKDDLLPVDAKSTPIMDDYEDEECVVEDYEYPEEGAEAYVSEASGSATLFPEFIFDFDTTISSDDTGSGFDTTGTYETTDITGYTESTETDLIEGSASGSTETTDITLVTEITTEGTDSTITDDTVSSTTESSVTSSGSSDSSETESTDSISTEETESTSEYSLSSTTESGFSSTENGLSTTEDELITDESESSTTESGSTTESSTEKDSSTTETDFVSTSGSSESSDSSTTESDSSSTIESSSVTNDYETSTIMSSTTEDELSTLESEPSTTENYSSTTETGSSVTESESTTEGTESTTISSSESENTDGSTLEYDTSSTPATDLSSTTESDESSTTENVLTSTTELLESSSTEKSESISTESVEPSTTDSSESSTTENVELSTTESSQSTTEIYVSSTSENILSSVTDVSESSTTEGEVSSSTGIDETSTVTASESSTTESSLSSTSEEFETTETSEFSTTEGFSDSTTGVSSTEFTESSTTESSDFTSSEGSTTMGSTESSSVTEETVTEESVAPKSTPWDWASTIEVFTKKPCRPRKRTAKCVKSKFGCCPDKRTPAAGPFDEGCPNPKTCKESKFGCCPDGVSPAPEPKGKGCPVTPCNETLYGCCKSDNITAAEGNNQEGCPLPPPACKTSEFGCCEDNETIAKGPNKEGCSETETQKPTPVVAVGCAASEFGCCYDNETDASGPNGEGCPCSISEFGCCPDGLTTAGGANMEGCVMSCNTSAYGCCPDGETPAHGPDSEGCCVQTAFGCCPDNYRPAEGPNLEGCGCQYARYGCCPDNVTVARGPNMDGCGCAHSQYGCCPDRHTPASGPEFEGCGCHTYQFGCCLDGVSIASGPEMQGCRCVDSKYGCCGDEKTHAKGPNNEGCDCSNSKYGCCPDGVTEAQGEKFLNCTDAPINRQAACGLLNEGGPCRNYSVYWFYDTAYGGCSRFWYGGCEGNGNRFLSEEECKDVCVQPSPKDACNLPKVKGACQGYHVRWYYDSEREQCSQFVFGGCLGNANNFDTKELCQERCEPEKTEDKCNLPIERGPCAGNFARWGFSPERRRCEQFVWGGCEGNANRFNSEAACLLQCDPPGTPKQACSQLQDVGNCTEKHAVWSFSQTENRCVPFYYTGCGGNDNRFDSEGSCAKNCPGVYEKEICTLPAVTGECADYTQRWFFDTTKQRCRPFYYGGCGGNENNFYSEMECETRCSDQPVTTTVQPLTMPTTQTQPSVLTTERSEFCYLEIDSGPCTQPQTRYAFDASRGTCVQFQYGGCGGNRNHFPSLEYCQYYCGVGQDVCQLPFAEGPCDQSIMQWFYDATSDSCSQFTYGGCEGNGNRFNSLEECENRCRQRLPATTTTSSSTTVTPEYVPAKCQVSPALEECRESGEVWYLDQELRACVSFINEAEGSRCRHTGAFNSQEACERACGAFRGLDVCRYSLDPGPCREIVPKYYYNEATGRCESFTYGGCHGGPNRFSTLEECEQICRPNIDPCIQSPESGNCLAYFVMWYYDSARDECGQFVYGGCNGNDNRFETQAECEGRCKKGTVTTTAFTLALVPSTTTSTSTSTTTTTTTTTTQAPSPTPQFIVEAECSTPESLAVCGENITVYYFDTRTQACLAGDFGGCRYANSYRTEEECQRRCGAFRGLDVCGSRLDPGPCLNTIPKFYWDPLSGRCLSFAYGGCHGGPNRFSTVEECEEICGATGPEARCLLPVSTGAPGCGVPSRRWYYSVSFGDCLAFVYSGCGGNENNFYTYEECAACKSDYLIPDQETGNEVLPDCDDFNAECAALECKYGVQRIRVGGGCERCSCIAPEVDCELLAKECKNLKCTYGLQKTTDEDGCERCNCIDHPCANKECEIGERCVATPYRDAISQEILYSSDCRIANKSGSCPSEAVSLTATESQCRRQCNDDADCPGVGKCCERGCSHLCMEPVTPSSPTARPVPIYVPELPQVPYANEATEPEVHATLGSRVTLRCLFHGNPPPKITWQRGQITIEGDVGRYRLMSDGSLEIVSLYRNDSGVYICVADNGLGIARQEINLQVEGKFEFGKSKLWSS</sequence>
<dbReference type="PRINTS" id="PR01857">
    <property type="entry name" value="ADAMTSFAMILY"/>
</dbReference>
<dbReference type="Pfam" id="PF00090">
    <property type="entry name" value="TSP_1"/>
    <property type="match status" value="1"/>
</dbReference>
<feature type="compositionally biased region" description="Low complexity" evidence="11">
    <location>
        <begin position="819"/>
        <end position="860"/>
    </location>
</feature>
<dbReference type="SUPFAM" id="SSF48726">
    <property type="entry name" value="Immunoglobulin"/>
    <property type="match status" value="1"/>
</dbReference>
<keyword evidence="2" id="KW-0217">Developmental protein</keyword>
<dbReference type="InterPro" id="IPR013783">
    <property type="entry name" value="Ig-like_fold"/>
</dbReference>
<dbReference type="PROSITE" id="PS50092">
    <property type="entry name" value="TSP1"/>
    <property type="match status" value="6"/>
</dbReference>
<keyword evidence="8" id="KW-0722">Serine protease inhibitor</keyword>
<dbReference type="EMBL" id="CAKASE010000053">
    <property type="protein sequence ID" value="CAG9565211.1"/>
    <property type="molecule type" value="Genomic_DNA"/>
</dbReference>
<dbReference type="Proteomes" id="UP000789524">
    <property type="component" value="Unassembled WGS sequence"/>
</dbReference>
<organism evidence="15 16">
    <name type="scientific">Danaus chrysippus</name>
    <name type="common">African queen</name>
    <dbReference type="NCBI Taxonomy" id="151541"/>
    <lineage>
        <taxon>Eukaryota</taxon>
        <taxon>Metazoa</taxon>
        <taxon>Ecdysozoa</taxon>
        <taxon>Arthropoda</taxon>
        <taxon>Hexapoda</taxon>
        <taxon>Insecta</taxon>
        <taxon>Pterygota</taxon>
        <taxon>Neoptera</taxon>
        <taxon>Endopterygota</taxon>
        <taxon>Lepidoptera</taxon>
        <taxon>Glossata</taxon>
        <taxon>Ditrysia</taxon>
        <taxon>Papilionoidea</taxon>
        <taxon>Nymphalidae</taxon>
        <taxon>Danainae</taxon>
        <taxon>Danaini</taxon>
        <taxon>Danaina</taxon>
        <taxon>Danaus</taxon>
        <taxon>Anosia</taxon>
    </lineage>
</organism>
<dbReference type="Gene3D" id="2.60.40.10">
    <property type="entry name" value="Immunoglobulins"/>
    <property type="match status" value="1"/>
</dbReference>
<dbReference type="InterPro" id="IPR036880">
    <property type="entry name" value="Kunitz_BPTI_sf"/>
</dbReference>
<evidence type="ECO:0000259" key="12">
    <source>
        <dbReference type="PROSITE" id="PS50279"/>
    </source>
</evidence>
<feature type="disulfide bond" evidence="10">
    <location>
        <begin position="93"/>
        <end position="130"/>
    </location>
</feature>
<feature type="region of interest" description="Disordered" evidence="11">
    <location>
        <begin position="2265"/>
        <end position="2285"/>
    </location>
</feature>
<feature type="domain" description="Ig-like" evidence="13">
    <location>
        <begin position="2652"/>
        <end position="2745"/>
    </location>
</feature>
<dbReference type="PROSITE" id="PS50279">
    <property type="entry name" value="BPTI_KUNITZ_2"/>
    <property type="match status" value="13"/>
</dbReference>
<feature type="compositionally biased region" description="Low complexity" evidence="11">
    <location>
        <begin position="983"/>
        <end position="1024"/>
    </location>
</feature>
<dbReference type="PROSITE" id="PS50835">
    <property type="entry name" value="IG_LIKE"/>
    <property type="match status" value="1"/>
</dbReference>
<feature type="compositionally biased region" description="Polar residues" evidence="11">
    <location>
        <begin position="963"/>
        <end position="973"/>
    </location>
</feature>
<dbReference type="OrthoDB" id="5950222at2759"/>
<dbReference type="InterPro" id="IPR003598">
    <property type="entry name" value="Ig_sub2"/>
</dbReference>
<feature type="compositionally biased region" description="Low complexity" evidence="11">
    <location>
        <begin position="877"/>
        <end position="893"/>
    </location>
</feature>
<evidence type="ECO:0000256" key="11">
    <source>
        <dbReference type="SAM" id="MobiDB-lite"/>
    </source>
</evidence>
<keyword evidence="7" id="KW-0272">Extracellular matrix</keyword>
<evidence type="ECO:0000256" key="5">
    <source>
        <dbReference type="ARBA" id="ARBA00022729"/>
    </source>
</evidence>
<feature type="domain" description="BPTI/Kunitz inhibitor" evidence="12">
    <location>
        <begin position="1804"/>
        <end position="1854"/>
    </location>
</feature>
<dbReference type="SUPFAM" id="SSF57256">
    <property type="entry name" value="Elafin-like"/>
    <property type="match status" value="1"/>
</dbReference>
<dbReference type="InterPro" id="IPR036179">
    <property type="entry name" value="Ig-like_dom_sf"/>
</dbReference>
<feature type="compositionally biased region" description="Polar residues" evidence="11">
    <location>
        <begin position="1113"/>
        <end position="1123"/>
    </location>
</feature>
<keyword evidence="16" id="KW-1185">Reference proteome</keyword>
<gene>
    <name evidence="15" type="ORF">DCHRY22_LOCUS6103</name>
</gene>
<feature type="compositionally biased region" description="Acidic residues" evidence="11">
    <location>
        <begin position="861"/>
        <end position="876"/>
    </location>
</feature>
<feature type="region of interest" description="Disordered" evidence="11">
    <location>
        <begin position="808"/>
        <end position="1238"/>
    </location>
</feature>
<feature type="domain" description="BPTI/Kunitz inhibitor" evidence="12">
    <location>
        <begin position="1863"/>
        <end position="1913"/>
    </location>
</feature>
<dbReference type="InterPro" id="IPR008197">
    <property type="entry name" value="WAP_dom"/>
</dbReference>
<feature type="compositionally biased region" description="Low complexity" evidence="11">
    <location>
        <begin position="1175"/>
        <end position="1233"/>
    </location>
</feature>
<evidence type="ECO:0000256" key="10">
    <source>
        <dbReference type="PIRSR" id="PIRSR613273-3"/>
    </source>
</evidence>
<dbReference type="Gene3D" id="2.20.100.10">
    <property type="entry name" value="Thrombospondin type-1 (TSP1) repeat"/>
    <property type="match status" value="6"/>
</dbReference>
<dbReference type="SMART" id="SM00217">
    <property type="entry name" value="WAP"/>
    <property type="match status" value="1"/>
</dbReference>
<protein>
    <submittedName>
        <fullName evidence="15">(African queen) hypothetical protein</fullName>
    </submittedName>
</protein>
<feature type="domain" description="BPTI/Kunitz inhibitor" evidence="12">
    <location>
        <begin position="1945"/>
        <end position="1995"/>
    </location>
</feature>
<dbReference type="GO" id="GO:0005604">
    <property type="term" value="C:basement membrane"/>
    <property type="evidence" value="ECO:0007669"/>
    <property type="project" value="UniProtKB-SubCell"/>
</dbReference>
<feature type="compositionally biased region" description="Low complexity" evidence="11">
    <location>
        <begin position="911"/>
        <end position="922"/>
    </location>
</feature>
<evidence type="ECO:0000313" key="15">
    <source>
        <dbReference type="EMBL" id="CAG9565211.1"/>
    </source>
</evidence>
<feature type="domain" description="BPTI/Kunitz inhibitor" evidence="12">
    <location>
        <begin position="2196"/>
        <end position="2246"/>
    </location>
</feature>
<evidence type="ECO:0000256" key="4">
    <source>
        <dbReference type="ARBA" id="ARBA00022690"/>
    </source>
</evidence>
<reference evidence="15" key="1">
    <citation type="submission" date="2021-09" db="EMBL/GenBank/DDBJ databases">
        <authorList>
            <person name="Martin H S."/>
        </authorList>
    </citation>
    <scope>NUCLEOTIDE SEQUENCE</scope>
</reference>
<dbReference type="GO" id="GO:0030198">
    <property type="term" value="P:extracellular matrix organization"/>
    <property type="evidence" value="ECO:0007669"/>
    <property type="project" value="InterPro"/>
</dbReference>
<feature type="disulfide bond" evidence="10">
    <location>
        <begin position="104"/>
        <end position="115"/>
    </location>
</feature>
<dbReference type="InterPro" id="IPR002223">
    <property type="entry name" value="Kunitz_BPTI"/>
</dbReference>
<feature type="domain" description="BPTI/Kunitz inhibitor" evidence="12">
    <location>
        <begin position="2139"/>
        <end position="2189"/>
    </location>
</feature>
<dbReference type="InterPro" id="IPR003599">
    <property type="entry name" value="Ig_sub"/>
</dbReference>
<feature type="domain" description="BPTI/Kunitz inhibitor" evidence="12">
    <location>
        <begin position="2296"/>
        <end position="2345"/>
    </location>
</feature>
<dbReference type="GO" id="GO:0006508">
    <property type="term" value="P:proteolysis"/>
    <property type="evidence" value="ECO:0007669"/>
    <property type="project" value="TreeGrafter"/>
</dbReference>
<dbReference type="InterPro" id="IPR007110">
    <property type="entry name" value="Ig-like_dom"/>
</dbReference>